<name>A0ABS3E3R5_9GAMM</name>
<dbReference type="RefSeq" id="WP_206999236.1">
    <property type="nucleotide sequence ID" value="NZ_JAEKJR010000001.1"/>
</dbReference>
<dbReference type="InterPro" id="IPR051910">
    <property type="entry name" value="ComF/GntX_DNA_util-trans"/>
</dbReference>
<dbReference type="CDD" id="cd06223">
    <property type="entry name" value="PRTases_typeI"/>
    <property type="match status" value="1"/>
</dbReference>
<comment type="similarity">
    <text evidence="1">Belongs to the ComF/GntX family.</text>
</comment>
<protein>
    <submittedName>
        <fullName evidence="2">ComF family protein</fullName>
    </submittedName>
</protein>
<dbReference type="PANTHER" id="PTHR47505:SF1">
    <property type="entry name" value="DNA UTILIZATION PROTEIN YHGH"/>
    <property type="match status" value="1"/>
</dbReference>
<evidence type="ECO:0000256" key="1">
    <source>
        <dbReference type="ARBA" id="ARBA00008007"/>
    </source>
</evidence>
<sequence>MALMRSLGRLLGSAVDRHLARCLLCGDGPVPCAGICTPCRHDLPPLGHACPHCALPLASPHDRACARCLQQAPPQNRSYACWVYAYPVAQLIQGFKYRRDFAAGRTLAELTAAELLPHQGSDQRPDLLVPVPMHWRKQLFERGYNQAQLIADTLGSHWQIPVDARALRKVAPTDSQQTLKRAQRRKNLANSFQAQPRVAGLHIGLVDDVITTGATQEAAAQSLLQAGAAQVTSFALARTP</sequence>
<dbReference type="InterPro" id="IPR029057">
    <property type="entry name" value="PRTase-like"/>
</dbReference>
<gene>
    <name evidence="2" type="ORF">JF535_03700</name>
</gene>
<reference evidence="2 3" key="1">
    <citation type="submission" date="2020-12" db="EMBL/GenBank/DDBJ databases">
        <title>Oil enriched cultivation method for isolating marine PHA-producing bacteria.</title>
        <authorList>
            <person name="Zheng W."/>
            <person name="Yu S."/>
            <person name="Huang Y."/>
        </authorList>
    </citation>
    <scope>NUCLEOTIDE SEQUENCE [LARGE SCALE GENOMIC DNA]</scope>
    <source>
        <strain evidence="2 3">SN0-2</strain>
    </source>
</reference>
<evidence type="ECO:0000313" key="2">
    <source>
        <dbReference type="EMBL" id="MBN8429951.1"/>
    </source>
</evidence>
<organism evidence="2 3">
    <name type="scientific">Microbulbifer salipaludis</name>
    <dbReference type="NCBI Taxonomy" id="187980"/>
    <lineage>
        <taxon>Bacteria</taxon>
        <taxon>Pseudomonadati</taxon>
        <taxon>Pseudomonadota</taxon>
        <taxon>Gammaproteobacteria</taxon>
        <taxon>Cellvibrionales</taxon>
        <taxon>Microbulbiferaceae</taxon>
        <taxon>Microbulbifer</taxon>
    </lineage>
</organism>
<accession>A0ABS3E3R5</accession>
<dbReference type="PANTHER" id="PTHR47505">
    <property type="entry name" value="DNA UTILIZATION PROTEIN YHGH"/>
    <property type="match status" value="1"/>
</dbReference>
<comment type="caution">
    <text evidence="2">The sequence shown here is derived from an EMBL/GenBank/DDBJ whole genome shotgun (WGS) entry which is preliminary data.</text>
</comment>
<evidence type="ECO:0000313" key="3">
    <source>
        <dbReference type="Proteomes" id="UP000664293"/>
    </source>
</evidence>
<dbReference type="InterPro" id="IPR000836">
    <property type="entry name" value="PRTase_dom"/>
</dbReference>
<dbReference type="SUPFAM" id="SSF53271">
    <property type="entry name" value="PRTase-like"/>
    <property type="match status" value="1"/>
</dbReference>
<proteinExistence type="inferred from homology"/>
<dbReference type="Proteomes" id="UP000664293">
    <property type="component" value="Unassembled WGS sequence"/>
</dbReference>
<dbReference type="EMBL" id="JAEKJR010000001">
    <property type="protein sequence ID" value="MBN8429951.1"/>
    <property type="molecule type" value="Genomic_DNA"/>
</dbReference>
<dbReference type="Gene3D" id="3.40.50.2020">
    <property type="match status" value="1"/>
</dbReference>
<keyword evidence="3" id="KW-1185">Reference proteome</keyword>